<gene>
    <name evidence="1" type="ORF">BECKMB1821H_GA0114242_100133</name>
</gene>
<accession>A0A451B733</accession>
<proteinExistence type="predicted"/>
<organism evidence="1">
    <name type="scientific">Candidatus Kentrum sp. MB</name>
    <dbReference type="NCBI Taxonomy" id="2138164"/>
    <lineage>
        <taxon>Bacteria</taxon>
        <taxon>Pseudomonadati</taxon>
        <taxon>Pseudomonadota</taxon>
        <taxon>Gammaproteobacteria</taxon>
        <taxon>Candidatus Kentrum</taxon>
    </lineage>
</organism>
<protein>
    <submittedName>
        <fullName evidence="1">Uncharacterized protein</fullName>
    </submittedName>
</protein>
<name>A0A451B733_9GAMM</name>
<reference evidence="1" key="1">
    <citation type="submission" date="2019-02" db="EMBL/GenBank/DDBJ databases">
        <authorList>
            <person name="Gruber-Vodicka R. H."/>
            <person name="Seah K. B. B."/>
        </authorList>
    </citation>
    <scope>NUCLEOTIDE SEQUENCE</scope>
    <source>
        <strain evidence="1">BECK_BZ198</strain>
    </source>
</reference>
<dbReference type="EMBL" id="CAADGH010000001">
    <property type="protein sequence ID" value="VFK74102.1"/>
    <property type="molecule type" value="Genomic_DNA"/>
</dbReference>
<sequence length="37" mass="4525">MVAVIEDVLRICRRFAPGLERDEFRFHIFYPQKENTK</sequence>
<dbReference type="AlphaFoldDB" id="A0A451B733"/>
<evidence type="ECO:0000313" key="1">
    <source>
        <dbReference type="EMBL" id="VFK74102.1"/>
    </source>
</evidence>